<dbReference type="PANTHER" id="PTHR33050">
    <property type="entry name" value="REVERSE TRANSCRIPTASE DOMAIN-CONTAINING PROTEIN"/>
    <property type="match status" value="1"/>
</dbReference>
<dbReference type="InterPro" id="IPR052055">
    <property type="entry name" value="Hepadnavirus_pol/RT"/>
</dbReference>
<protein>
    <recommendedName>
        <fullName evidence="3">Reverse transcriptase domain-containing protein</fullName>
    </recommendedName>
</protein>
<sequence length="106" mass="12595">MVLIDGLVRMQKCMDFGGASHPGVWGKIADAILEIFRRYGITDVLKWVDDFVFMRYPGKENWYDVKLIWDIAARLGWTWDPGKFFDFAIRYRYIGFLWDLAHQEKP</sequence>
<name>A0A0D7ASW5_9AGAR</name>
<evidence type="ECO:0008006" key="3">
    <source>
        <dbReference type="Google" id="ProtNLM"/>
    </source>
</evidence>
<organism evidence="1 2">
    <name type="scientific">Cylindrobasidium torrendii FP15055 ss-10</name>
    <dbReference type="NCBI Taxonomy" id="1314674"/>
    <lineage>
        <taxon>Eukaryota</taxon>
        <taxon>Fungi</taxon>
        <taxon>Dikarya</taxon>
        <taxon>Basidiomycota</taxon>
        <taxon>Agaricomycotina</taxon>
        <taxon>Agaricomycetes</taxon>
        <taxon>Agaricomycetidae</taxon>
        <taxon>Agaricales</taxon>
        <taxon>Marasmiineae</taxon>
        <taxon>Physalacriaceae</taxon>
        <taxon>Cylindrobasidium</taxon>
    </lineage>
</organism>
<dbReference type="STRING" id="1314674.A0A0D7ASW5"/>
<evidence type="ECO:0000313" key="1">
    <source>
        <dbReference type="EMBL" id="KIY60924.1"/>
    </source>
</evidence>
<dbReference type="AlphaFoldDB" id="A0A0D7ASW5"/>
<dbReference type="OrthoDB" id="3255824at2759"/>
<accession>A0A0D7ASW5</accession>
<reference evidence="1 2" key="1">
    <citation type="journal article" date="2015" name="Fungal Genet. Biol.">
        <title>Evolution of novel wood decay mechanisms in Agaricales revealed by the genome sequences of Fistulina hepatica and Cylindrobasidium torrendii.</title>
        <authorList>
            <person name="Floudas D."/>
            <person name="Held B.W."/>
            <person name="Riley R."/>
            <person name="Nagy L.G."/>
            <person name="Koehler G."/>
            <person name="Ransdell A.S."/>
            <person name="Younus H."/>
            <person name="Chow J."/>
            <person name="Chiniquy J."/>
            <person name="Lipzen A."/>
            <person name="Tritt A."/>
            <person name="Sun H."/>
            <person name="Haridas S."/>
            <person name="LaButti K."/>
            <person name="Ohm R.A."/>
            <person name="Kues U."/>
            <person name="Blanchette R.A."/>
            <person name="Grigoriev I.V."/>
            <person name="Minto R.E."/>
            <person name="Hibbett D.S."/>
        </authorList>
    </citation>
    <scope>NUCLEOTIDE SEQUENCE [LARGE SCALE GENOMIC DNA]</scope>
    <source>
        <strain evidence="1 2">FP15055 ss-10</strain>
    </source>
</reference>
<evidence type="ECO:0000313" key="2">
    <source>
        <dbReference type="Proteomes" id="UP000054007"/>
    </source>
</evidence>
<gene>
    <name evidence="1" type="ORF">CYLTODRAFT_481786</name>
</gene>
<proteinExistence type="predicted"/>
<keyword evidence="2" id="KW-1185">Reference proteome</keyword>
<dbReference type="Proteomes" id="UP000054007">
    <property type="component" value="Unassembled WGS sequence"/>
</dbReference>
<dbReference type="PANTHER" id="PTHR33050:SF7">
    <property type="entry name" value="RIBONUCLEASE H"/>
    <property type="match status" value="1"/>
</dbReference>
<dbReference type="EMBL" id="KN881152">
    <property type="protein sequence ID" value="KIY60924.1"/>
    <property type="molecule type" value="Genomic_DNA"/>
</dbReference>